<dbReference type="GO" id="GO:0004553">
    <property type="term" value="F:hydrolase activity, hydrolyzing O-glycosyl compounds"/>
    <property type="evidence" value="ECO:0007669"/>
    <property type="project" value="InterPro"/>
</dbReference>
<organism evidence="4 5">
    <name type="scientific">Bacillus cereus</name>
    <dbReference type="NCBI Taxonomy" id="1396"/>
    <lineage>
        <taxon>Bacteria</taxon>
        <taxon>Bacillati</taxon>
        <taxon>Bacillota</taxon>
        <taxon>Bacilli</taxon>
        <taxon>Bacillales</taxon>
        <taxon>Bacillaceae</taxon>
        <taxon>Bacillus</taxon>
        <taxon>Bacillus cereus group</taxon>
    </lineage>
</organism>
<dbReference type="Pfam" id="PF19127">
    <property type="entry name" value="Choline_bind_3"/>
    <property type="match status" value="1"/>
</dbReference>
<keyword evidence="1" id="KW-0732">Signal</keyword>
<evidence type="ECO:0000256" key="1">
    <source>
        <dbReference type="ARBA" id="ARBA00022729"/>
    </source>
</evidence>
<evidence type="ECO:0000256" key="2">
    <source>
        <dbReference type="ARBA" id="ARBA00022737"/>
    </source>
</evidence>
<sequence length="169" mass="18163">MKTGWLQTGGKWYYLDAAAGGAMKTGWLSTGGSWYYLDSGAGGAMKTGWTKIDAKMNYFKGSGQWVNVRELTVRSTAYSNDPVENGAKPGQHVYTRMGDDLTANPNLKVIAVDPSVIPLGSKVYVEGYGAAAARDTGGAIKGNKIDVFIASKQAVWNWGVRTVKVYVLP</sequence>
<gene>
    <name evidence="4" type="ORF">COI93_24075</name>
</gene>
<dbReference type="PANTHER" id="PTHR39160">
    <property type="entry name" value="CELL WALL-BINDING PROTEIN YOCH"/>
    <property type="match status" value="1"/>
</dbReference>
<name>A0A2B0LI42_BACCE</name>
<dbReference type="InterPro" id="IPR036908">
    <property type="entry name" value="RlpA-like_sf"/>
</dbReference>
<reference evidence="4 5" key="1">
    <citation type="submission" date="2017-09" db="EMBL/GenBank/DDBJ databases">
        <title>Large-scale bioinformatics analysis of Bacillus genomes uncovers conserved roles of natural products in bacterial physiology.</title>
        <authorList>
            <consortium name="Agbiome Team Llc"/>
            <person name="Bleich R.M."/>
            <person name="Grubbs K.J."/>
            <person name="Santa Maria K.C."/>
            <person name="Allen S.E."/>
            <person name="Farag S."/>
            <person name="Shank E.A."/>
            <person name="Bowers A."/>
        </authorList>
    </citation>
    <scope>NUCLEOTIDE SEQUENCE [LARGE SCALE GENOMIC DNA]</scope>
    <source>
        <strain evidence="4 5">AFS083043</strain>
    </source>
</reference>
<evidence type="ECO:0000313" key="4">
    <source>
        <dbReference type="EMBL" id="PFK28555.1"/>
    </source>
</evidence>
<dbReference type="GO" id="GO:0019867">
    <property type="term" value="C:outer membrane"/>
    <property type="evidence" value="ECO:0007669"/>
    <property type="project" value="InterPro"/>
</dbReference>
<dbReference type="SUPFAM" id="SSF50685">
    <property type="entry name" value="Barwin-like endoglucanases"/>
    <property type="match status" value="1"/>
</dbReference>
<dbReference type="Pfam" id="PF06725">
    <property type="entry name" value="3D"/>
    <property type="match status" value="1"/>
</dbReference>
<evidence type="ECO:0000313" key="5">
    <source>
        <dbReference type="Proteomes" id="UP000242656"/>
    </source>
</evidence>
<dbReference type="Proteomes" id="UP000242656">
    <property type="component" value="Unassembled WGS sequence"/>
</dbReference>
<dbReference type="InterPro" id="IPR051933">
    <property type="entry name" value="Resuscitation_pf_RpfB"/>
</dbReference>
<dbReference type="InterPro" id="IPR010611">
    <property type="entry name" value="3D_dom"/>
</dbReference>
<evidence type="ECO:0000259" key="3">
    <source>
        <dbReference type="Pfam" id="PF06725"/>
    </source>
</evidence>
<dbReference type="InterPro" id="IPR018337">
    <property type="entry name" value="Cell_wall/Cho-bd_repeat"/>
</dbReference>
<dbReference type="GO" id="GO:0009254">
    <property type="term" value="P:peptidoglycan turnover"/>
    <property type="evidence" value="ECO:0007669"/>
    <property type="project" value="InterPro"/>
</dbReference>
<dbReference type="EMBL" id="NUWN01000151">
    <property type="protein sequence ID" value="PFK28555.1"/>
    <property type="molecule type" value="Genomic_DNA"/>
</dbReference>
<dbReference type="InterPro" id="IPR059180">
    <property type="entry name" value="3D_YorM"/>
</dbReference>
<proteinExistence type="predicted"/>
<dbReference type="Gene3D" id="2.10.270.20">
    <property type="match status" value="1"/>
</dbReference>
<dbReference type="Gene3D" id="2.40.40.10">
    <property type="entry name" value="RlpA-like domain"/>
    <property type="match status" value="1"/>
</dbReference>
<dbReference type="SUPFAM" id="SSF69360">
    <property type="entry name" value="Cell wall binding repeat"/>
    <property type="match status" value="1"/>
</dbReference>
<feature type="domain" description="3D" evidence="3">
    <location>
        <begin position="108"/>
        <end position="168"/>
    </location>
</feature>
<comment type="caution">
    <text evidence="4">The sequence shown here is derived from an EMBL/GenBank/DDBJ whole genome shotgun (WGS) entry which is preliminary data.</text>
</comment>
<dbReference type="CDD" id="cd14667">
    <property type="entry name" value="3D_containing_proteins"/>
    <property type="match status" value="1"/>
</dbReference>
<protein>
    <recommendedName>
        <fullName evidence="3">3D domain-containing protein</fullName>
    </recommendedName>
</protein>
<dbReference type="AlphaFoldDB" id="A0A2B0LI42"/>
<accession>A0A2B0LI42</accession>
<dbReference type="PANTHER" id="PTHR39160:SF4">
    <property type="entry name" value="RESUSCITATION-PROMOTING FACTOR RPFB"/>
    <property type="match status" value="1"/>
</dbReference>
<keyword evidence="2" id="KW-0677">Repeat</keyword>